<dbReference type="AlphaFoldDB" id="A0A0F2MFQ8"/>
<dbReference type="VEuPathDB" id="FungiDB:SPSK_07612"/>
<dbReference type="EMBL" id="AXCR01000004">
    <property type="protein sequence ID" value="KJR88528.1"/>
    <property type="molecule type" value="Genomic_DNA"/>
</dbReference>
<dbReference type="OrthoDB" id="3903189at2759"/>
<evidence type="ECO:0000256" key="7">
    <source>
        <dbReference type="SAM" id="Phobius"/>
    </source>
</evidence>
<accession>A0A0F2MFQ8</accession>
<feature type="compositionally biased region" description="Basic and acidic residues" evidence="6">
    <location>
        <begin position="371"/>
        <end position="393"/>
    </location>
</feature>
<feature type="transmembrane region" description="Helical" evidence="7">
    <location>
        <begin position="45"/>
        <end position="66"/>
    </location>
</feature>
<dbReference type="GeneID" id="27669548"/>
<dbReference type="Pfam" id="PF20684">
    <property type="entry name" value="Fung_rhodopsin"/>
    <property type="match status" value="1"/>
</dbReference>
<comment type="caution">
    <text evidence="9">The sequence shown here is derived from an EMBL/GenBank/DDBJ whole genome shotgun (WGS) entry which is preliminary data.</text>
</comment>
<feature type="transmembrane region" description="Helical" evidence="7">
    <location>
        <begin position="199"/>
        <end position="224"/>
    </location>
</feature>
<proteinExistence type="inferred from homology"/>
<comment type="subcellular location">
    <subcellularLocation>
        <location evidence="1">Membrane</location>
        <topology evidence="1">Multi-pass membrane protein</topology>
    </subcellularLocation>
</comment>
<reference evidence="9 10" key="2">
    <citation type="journal article" date="2015" name="Eukaryot. Cell">
        <title>Asexual propagation of a virulent clone complex in a human and feline outbreak of sporotrichosis.</title>
        <authorList>
            <person name="Teixeira Mde M."/>
            <person name="Rodrigues A.M."/>
            <person name="Tsui C.K."/>
            <person name="de Almeida L.G."/>
            <person name="Van Diepeningen A.D."/>
            <person name="van den Ende B.G."/>
            <person name="Fernandes G.F."/>
            <person name="Kano R."/>
            <person name="Hamelin R.C."/>
            <person name="Lopes-Bezerra L.M."/>
            <person name="Vasconcelos A.T."/>
            <person name="de Hoog S."/>
            <person name="de Camargo Z.P."/>
            <person name="Felipe M.S."/>
        </authorList>
    </citation>
    <scope>NUCLEOTIDE SEQUENCE [LARGE SCALE GENOMIC DNA]</scope>
    <source>
        <strain evidence="9 10">1099-18</strain>
    </source>
</reference>
<feature type="region of interest" description="Disordered" evidence="6">
    <location>
        <begin position="362"/>
        <end position="412"/>
    </location>
</feature>
<evidence type="ECO:0000256" key="3">
    <source>
        <dbReference type="ARBA" id="ARBA00022989"/>
    </source>
</evidence>
<dbReference type="PANTHER" id="PTHR33048">
    <property type="entry name" value="PTH11-LIKE INTEGRAL MEMBRANE PROTEIN (AFU_ORTHOLOGUE AFUA_5G11245)"/>
    <property type="match status" value="1"/>
</dbReference>
<keyword evidence="4 7" id="KW-0472">Membrane</keyword>
<evidence type="ECO:0000256" key="4">
    <source>
        <dbReference type="ARBA" id="ARBA00023136"/>
    </source>
</evidence>
<dbReference type="InterPro" id="IPR049326">
    <property type="entry name" value="Rhodopsin_dom_fungi"/>
</dbReference>
<evidence type="ECO:0000256" key="1">
    <source>
        <dbReference type="ARBA" id="ARBA00004141"/>
    </source>
</evidence>
<name>A0A0F2MFQ8_SPOSC</name>
<keyword evidence="3 7" id="KW-1133">Transmembrane helix</keyword>
<evidence type="ECO:0000256" key="5">
    <source>
        <dbReference type="ARBA" id="ARBA00038359"/>
    </source>
</evidence>
<evidence type="ECO:0000313" key="9">
    <source>
        <dbReference type="EMBL" id="KJR88528.1"/>
    </source>
</evidence>
<gene>
    <name evidence="9" type="ORF">SPSK_07612</name>
</gene>
<feature type="transmembrane region" description="Helical" evidence="7">
    <location>
        <begin position="236"/>
        <end position="258"/>
    </location>
</feature>
<evidence type="ECO:0000256" key="6">
    <source>
        <dbReference type="SAM" id="MobiDB-lite"/>
    </source>
</evidence>
<sequence length="412" mass="44920">MAKHLPGLLPGSWALWSIGMATVFARFLSRRLALGSWRKLQLDDYLMALCVLTFTGVTVCSNQVGISGSNYASDAEIATWSPAEIRDAEWGSKMLLALEEFMMATVWLVKACLLILYGRLTSGLTEAFAVKVVAIYCAVGYVVVQILYLGVWCRPIDDYWAVPVPEGHGECKQPKETKLYTHVSCLSLTPPPTEQCKTYLHHMITVTVFHVSSDLLMLLVPVPMIARAKLPLLRKIILCGIFSLGLLVVLVAILNRYYNFTVANSLVFLIWYNGEASTAVMVANIPFCWTLLRRLFALDTWGMSSRRSRSTSGAYRLGDRDIPVGSGGAAGAAATHGTAVGSDGVSQAGRRPFATLVGIDPASTTGSTERITAEQRGDATMDHLDYKNHDKRAAYGAHKGSSDGDYDPEIGL</sequence>
<evidence type="ECO:0000259" key="8">
    <source>
        <dbReference type="Pfam" id="PF20684"/>
    </source>
</evidence>
<protein>
    <recommendedName>
        <fullName evidence="8">Rhodopsin domain-containing protein</fullName>
    </recommendedName>
</protein>
<dbReference type="RefSeq" id="XP_016591204.1">
    <property type="nucleotide sequence ID" value="XM_016734271.1"/>
</dbReference>
<dbReference type="PANTHER" id="PTHR33048:SF47">
    <property type="entry name" value="INTEGRAL MEMBRANE PROTEIN-RELATED"/>
    <property type="match status" value="1"/>
</dbReference>
<reference evidence="9 10" key="1">
    <citation type="journal article" date="2014" name="BMC Genomics">
        <title>Comparative genomics of the major fungal agents of human and animal Sporotrichosis: Sporothrix schenckii and Sporothrix brasiliensis.</title>
        <authorList>
            <person name="Teixeira M.M."/>
            <person name="de Almeida L.G."/>
            <person name="Kubitschek-Barreira P."/>
            <person name="Alves F.L."/>
            <person name="Kioshima E.S."/>
            <person name="Abadio A.K."/>
            <person name="Fernandes L."/>
            <person name="Derengowski L.S."/>
            <person name="Ferreira K.S."/>
            <person name="Souza R.C."/>
            <person name="Ruiz J.C."/>
            <person name="de Andrade N.C."/>
            <person name="Paes H.C."/>
            <person name="Nicola A.M."/>
            <person name="Albuquerque P."/>
            <person name="Gerber A.L."/>
            <person name="Martins V.P."/>
            <person name="Peconick L.D."/>
            <person name="Neto A.V."/>
            <person name="Chaucanez C.B."/>
            <person name="Silva P.A."/>
            <person name="Cunha O.L."/>
            <person name="de Oliveira F.F."/>
            <person name="dos Santos T.C."/>
            <person name="Barros A.L."/>
            <person name="Soares M.A."/>
            <person name="de Oliveira L.M."/>
            <person name="Marini M.M."/>
            <person name="Villalobos-Duno H."/>
            <person name="Cunha M.M."/>
            <person name="de Hoog S."/>
            <person name="da Silveira J.F."/>
            <person name="Henrissat B."/>
            <person name="Nino-Vega G.A."/>
            <person name="Cisalpino P.S."/>
            <person name="Mora-Montes H.M."/>
            <person name="Almeida S.R."/>
            <person name="Stajich J.E."/>
            <person name="Lopes-Bezerra L.M."/>
            <person name="Vasconcelos A.T."/>
            <person name="Felipe M.S."/>
        </authorList>
    </citation>
    <scope>NUCLEOTIDE SEQUENCE [LARGE SCALE GENOMIC DNA]</scope>
    <source>
        <strain evidence="9 10">1099-18</strain>
    </source>
</reference>
<dbReference type="Proteomes" id="UP000033710">
    <property type="component" value="Unassembled WGS sequence"/>
</dbReference>
<feature type="transmembrane region" description="Helical" evidence="7">
    <location>
        <begin position="101"/>
        <end position="120"/>
    </location>
</feature>
<evidence type="ECO:0000313" key="10">
    <source>
        <dbReference type="Proteomes" id="UP000033710"/>
    </source>
</evidence>
<dbReference type="KEGG" id="ssck:SPSK_07612"/>
<keyword evidence="2 7" id="KW-0812">Transmembrane</keyword>
<feature type="transmembrane region" description="Helical" evidence="7">
    <location>
        <begin position="13"/>
        <end position="33"/>
    </location>
</feature>
<comment type="similarity">
    <text evidence="5">Belongs to the SAT4 family.</text>
</comment>
<dbReference type="GO" id="GO:0016020">
    <property type="term" value="C:membrane"/>
    <property type="evidence" value="ECO:0007669"/>
    <property type="project" value="UniProtKB-SubCell"/>
</dbReference>
<dbReference type="InterPro" id="IPR052337">
    <property type="entry name" value="SAT4-like"/>
</dbReference>
<feature type="transmembrane region" description="Helical" evidence="7">
    <location>
        <begin position="132"/>
        <end position="151"/>
    </location>
</feature>
<feature type="domain" description="Rhodopsin" evidence="8">
    <location>
        <begin position="26"/>
        <end position="294"/>
    </location>
</feature>
<feature type="transmembrane region" description="Helical" evidence="7">
    <location>
        <begin position="270"/>
        <end position="292"/>
    </location>
</feature>
<evidence type="ECO:0000256" key="2">
    <source>
        <dbReference type="ARBA" id="ARBA00022692"/>
    </source>
</evidence>
<organism evidence="9 10">
    <name type="scientific">Sporothrix schenckii 1099-18</name>
    <dbReference type="NCBI Taxonomy" id="1397361"/>
    <lineage>
        <taxon>Eukaryota</taxon>
        <taxon>Fungi</taxon>
        <taxon>Dikarya</taxon>
        <taxon>Ascomycota</taxon>
        <taxon>Pezizomycotina</taxon>
        <taxon>Sordariomycetes</taxon>
        <taxon>Sordariomycetidae</taxon>
        <taxon>Ophiostomatales</taxon>
        <taxon>Ophiostomataceae</taxon>
        <taxon>Sporothrix</taxon>
    </lineage>
</organism>